<dbReference type="PANTHER" id="PTHR11926">
    <property type="entry name" value="GLUCOSYL/GLUCURONOSYL TRANSFERASES"/>
    <property type="match status" value="1"/>
</dbReference>
<reference evidence="3 4" key="1">
    <citation type="submission" date="2024-01" db="EMBL/GenBank/DDBJ databases">
        <title>The complete chloroplast genome sequence of Lithospermum erythrorhizon: insights into the phylogenetic relationship among Boraginaceae species and the maternal lineages of purple gromwells.</title>
        <authorList>
            <person name="Okada T."/>
            <person name="Watanabe K."/>
        </authorList>
    </citation>
    <scope>NUCLEOTIDE SEQUENCE [LARGE SCALE GENOMIC DNA]</scope>
</reference>
<name>A0AAV3RPB7_LITER</name>
<dbReference type="Gene3D" id="3.40.50.2000">
    <property type="entry name" value="Glycogen Phosphorylase B"/>
    <property type="match status" value="1"/>
</dbReference>
<sequence>MSSQKKTPHVVCIPFPAQGHINPMLKLAKLLHYKGVQITFVNTEYNHRRFVRARGPDSVGGLPEFQFEAIPDGLPPSDADATQDIPSLIESTSKNCLASFCSLISKLNSDGPNVTCIVADVCMGFSIEVAQQFGISIAVFLPPSGCAILVATHFEQLIERGCIPLKGMYPALVCSSLMGL</sequence>
<dbReference type="SUPFAM" id="SSF53756">
    <property type="entry name" value="UDP-Glycosyltransferase/glycogen phosphorylase"/>
    <property type="match status" value="1"/>
</dbReference>
<proteinExistence type="inferred from homology"/>
<comment type="similarity">
    <text evidence="1">Belongs to the UDP-glycosyltransferase family.</text>
</comment>
<gene>
    <name evidence="3" type="ORF">LIER_29900</name>
</gene>
<evidence type="ECO:0000313" key="4">
    <source>
        <dbReference type="Proteomes" id="UP001454036"/>
    </source>
</evidence>
<evidence type="ECO:0000259" key="2">
    <source>
        <dbReference type="Pfam" id="PF26168"/>
    </source>
</evidence>
<comment type="caution">
    <text evidence="3">The sequence shown here is derived from an EMBL/GenBank/DDBJ whole genome shotgun (WGS) entry which is preliminary data.</text>
</comment>
<evidence type="ECO:0000256" key="1">
    <source>
        <dbReference type="ARBA" id="ARBA00009995"/>
    </source>
</evidence>
<keyword evidence="4" id="KW-1185">Reference proteome</keyword>
<dbReference type="AlphaFoldDB" id="A0AAV3RPB7"/>
<dbReference type="Pfam" id="PF26168">
    <property type="entry name" value="Glyco_transf_N"/>
    <property type="match status" value="1"/>
</dbReference>
<evidence type="ECO:0000313" key="3">
    <source>
        <dbReference type="EMBL" id="GAA0178887.1"/>
    </source>
</evidence>
<dbReference type="Proteomes" id="UP001454036">
    <property type="component" value="Unassembled WGS sequence"/>
</dbReference>
<dbReference type="PANTHER" id="PTHR11926:SF1188">
    <property type="entry name" value="FAMILY PROTEIN, PUTATIVE-RELATED"/>
    <property type="match status" value="1"/>
</dbReference>
<dbReference type="EMBL" id="BAABME010010455">
    <property type="protein sequence ID" value="GAA0178887.1"/>
    <property type="molecule type" value="Genomic_DNA"/>
</dbReference>
<organism evidence="3 4">
    <name type="scientific">Lithospermum erythrorhizon</name>
    <name type="common">Purple gromwell</name>
    <name type="synonym">Lithospermum officinale var. erythrorhizon</name>
    <dbReference type="NCBI Taxonomy" id="34254"/>
    <lineage>
        <taxon>Eukaryota</taxon>
        <taxon>Viridiplantae</taxon>
        <taxon>Streptophyta</taxon>
        <taxon>Embryophyta</taxon>
        <taxon>Tracheophyta</taxon>
        <taxon>Spermatophyta</taxon>
        <taxon>Magnoliopsida</taxon>
        <taxon>eudicotyledons</taxon>
        <taxon>Gunneridae</taxon>
        <taxon>Pentapetalae</taxon>
        <taxon>asterids</taxon>
        <taxon>lamiids</taxon>
        <taxon>Boraginales</taxon>
        <taxon>Boraginaceae</taxon>
        <taxon>Boraginoideae</taxon>
        <taxon>Lithospermeae</taxon>
        <taxon>Lithospermum</taxon>
    </lineage>
</organism>
<feature type="domain" description="Glycosyltransferase N-terminal" evidence="2">
    <location>
        <begin position="10"/>
        <end position="131"/>
    </location>
</feature>
<dbReference type="InterPro" id="IPR058980">
    <property type="entry name" value="Glyco_transf_N"/>
</dbReference>
<protein>
    <submittedName>
        <fullName evidence="3">Transferase</fullName>
    </submittedName>
</protein>
<accession>A0AAV3RPB7</accession>
<dbReference type="GO" id="GO:0080043">
    <property type="term" value="F:quercetin 3-O-glucosyltransferase activity"/>
    <property type="evidence" value="ECO:0007669"/>
    <property type="project" value="TreeGrafter"/>
</dbReference>
<keyword evidence="3" id="KW-0808">Transferase</keyword>
<dbReference type="GO" id="GO:0080044">
    <property type="term" value="F:quercetin 7-O-glucosyltransferase activity"/>
    <property type="evidence" value="ECO:0007669"/>
    <property type="project" value="TreeGrafter"/>
</dbReference>